<dbReference type="AlphaFoldDB" id="F4RC71"/>
<reference evidence="2" key="1">
    <citation type="journal article" date="2011" name="Proc. Natl. Acad. Sci. U.S.A.">
        <title>Obligate biotrophy features unraveled by the genomic analysis of rust fungi.</title>
        <authorList>
            <person name="Duplessis S."/>
            <person name="Cuomo C.A."/>
            <person name="Lin Y.-C."/>
            <person name="Aerts A."/>
            <person name="Tisserant E."/>
            <person name="Veneault-Fourrey C."/>
            <person name="Joly D.L."/>
            <person name="Hacquard S."/>
            <person name="Amselem J."/>
            <person name="Cantarel B.L."/>
            <person name="Chiu R."/>
            <person name="Coutinho P.M."/>
            <person name="Feau N."/>
            <person name="Field M."/>
            <person name="Frey P."/>
            <person name="Gelhaye E."/>
            <person name="Goldberg J."/>
            <person name="Grabherr M.G."/>
            <person name="Kodira C.D."/>
            <person name="Kohler A."/>
            <person name="Kuees U."/>
            <person name="Lindquist E.A."/>
            <person name="Lucas S.M."/>
            <person name="Mago R."/>
            <person name="Mauceli E."/>
            <person name="Morin E."/>
            <person name="Murat C."/>
            <person name="Pangilinan J.L."/>
            <person name="Park R."/>
            <person name="Pearson M."/>
            <person name="Quesneville H."/>
            <person name="Rouhier N."/>
            <person name="Sakthikumar S."/>
            <person name="Salamov A.A."/>
            <person name="Schmutz J."/>
            <person name="Selles B."/>
            <person name="Shapiro H."/>
            <person name="Tanguay P."/>
            <person name="Tuskan G.A."/>
            <person name="Henrissat B."/>
            <person name="Van de Peer Y."/>
            <person name="Rouze P."/>
            <person name="Ellis J.G."/>
            <person name="Dodds P.N."/>
            <person name="Schein J.E."/>
            <person name="Zhong S."/>
            <person name="Hamelin R.C."/>
            <person name="Grigoriev I.V."/>
            <person name="Szabo L.J."/>
            <person name="Martin F."/>
        </authorList>
    </citation>
    <scope>NUCLEOTIDE SEQUENCE [LARGE SCALE GENOMIC DNA]</scope>
    <source>
        <strain evidence="2">98AG31 / pathotype 3-4-7</strain>
    </source>
</reference>
<sequence>MCTFSSFQLIASHHWKKGAAVTSLKALNASVSDSLPDSTEALCQLLAGFTRHMLGFNELTKAYPPEPTPDELCRLRPLTRDDIMSDRAVFTSNPTHVIVRDSDAKLERFKALFLADLQKHGINQITFDWKSPDRDPWNRTMALFLVKHWQYAKSEGAFPKQSISSDDSTEKVCIGIVHRWMRGTATDIRQGRRSPQKLLRKETGRKKIALFKYRLRSMSALAKAEKLGDEATKLLPHHDCCSDTEWQPENTHHPAVGLIWRSQEFTSVLHQLDELSEKYSSSTKGPLITSRRFDQCRTVATTTNASAPVCRGLPENCYEPVWLSSLTAEEKVSLQIKPVSTLLNTLPVHIKKNLV</sequence>
<dbReference type="KEGG" id="mlr:MELLADRAFT_60770"/>
<dbReference type="GeneID" id="18929608"/>
<dbReference type="OrthoDB" id="3224221at2759"/>
<organism evidence="2">
    <name type="scientific">Melampsora larici-populina (strain 98AG31 / pathotype 3-4-7)</name>
    <name type="common">Poplar leaf rust fungus</name>
    <dbReference type="NCBI Taxonomy" id="747676"/>
    <lineage>
        <taxon>Eukaryota</taxon>
        <taxon>Fungi</taxon>
        <taxon>Dikarya</taxon>
        <taxon>Basidiomycota</taxon>
        <taxon>Pucciniomycotina</taxon>
        <taxon>Pucciniomycetes</taxon>
        <taxon>Pucciniales</taxon>
        <taxon>Melampsoraceae</taxon>
        <taxon>Melampsora</taxon>
    </lineage>
</organism>
<dbReference type="RefSeq" id="XP_007407055.1">
    <property type="nucleotide sequence ID" value="XM_007406993.1"/>
</dbReference>
<keyword evidence="2" id="KW-1185">Reference proteome</keyword>
<protein>
    <submittedName>
        <fullName evidence="1">Uncharacterized protein</fullName>
    </submittedName>
</protein>
<name>F4RC71_MELLP</name>
<dbReference type="HOGENOM" id="CLU_058865_1_0_1"/>
<dbReference type="VEuPathDB" id="FungiDB:MELLADRAFT_60770"/>
<dbReference type="EMBL" id="GL883096">
    <property type="protein sequence ID" value="EGG10001.1"/>
    <property type="molecule type" value="Genomic_DNA"/>
</dbReference>
<evidence type="ECO:0000313" key="2">
    <source>
        <dbReference type="Proteomes" id="UP000001072"/>
    </source>
</evidence>
<gene>
    <name evidence="1" type="ORF">MELLADRAFT_60770</name>
</gene>
<dbReference type="Proteomes" id="UP000001072">
    <property type="component" value="Unassembled WGS sequence"/>
</dbReference>
<evidence type="ECO:0000313" key="1">
    <source>
        <dbReference type="EMBL" id="EGG10001.1"/>
    </source>
</evidence>
<accession>F4RC71</accession>
<dbReference type="InParanoid" id="F4RC71"/>
<proteinExistence type="predicted"/>